<dbReference type="EMBL" id="JANPWB010000015">
    <property type="protein sequence ID" value="KAJ1092730.1"/>
    <property type="molecule type" value="Genomic_DNA"/>
</dbReference>
<evidence type="ECO:0000256" key="1">
    <source>
        <dbReference type="SAM" id="MobiDB-lite"/>
    </source>
</evidence>
<gene>
    <name evidence="2" type="ORF">NDU88_005840</name>
</gene>
<keyword evidence="3" id="KW-1185">Reference proteome</keyword>
<protein>
    <submittedName>
        <fullName evidence="2">Uncharacterized protein</fullName>
    </submittedName>
</protein>
<feature type="region of interest" description="Disordered" evidence="1">
    <location>
        <begin position="40"/>
        <end position="59"/>
    </location>
</feature>
<organism evidence="2 3">
    <name type="scientific">Pleurodeles waltl</name>
    <name type="common">Iberian ribbed newt</name>
    <dbReference type="NCBI Taxonomy" id="8319"/>
    <lineage>
        <taxon>Eukaryota</taxon>
        <taxon>Metazoa</taxon>
        <taxon>Chordata</taxon>
        <taxon>Craniata</taxon>
        <taxon>Vertebrata</taxon>
        <taxon>Euteleostomi</taxon>
        <taxon>Amphibia</taxon>
        <taxon>Batrachia</taxon>
        <taxon>Caudata</taxon>
        <taxon>Salamandroidea</taxon>
        <taxon>Salamandridae</taxon>
        <taxon>Pleurodelinae</taxon>
        <taxon>Pleurodeles</taxon>
    </lineage>
</organism>
<evidence type="ECO:0000313" key="3">
    <source>
        <dbReference type="Proteomes" id="UP001066276"/>
    </source>
</evidence>
<reference evidence="2" key="1">
    <citation type="journal article" date="2022" name="bioRxiv">
        <title>Sequencing and chromosome-scale assembly of the giantPleurodeles waltlgenome.</title>
        <authorList>
            <person name="Brown T."/>
            <person name="Elewa A."/>
            <person name="Iarovenko S."/>
            <person name="Subramanian E."/>
            <person name="Araus A.J."/>
            <person name="Petzold A."/>
            <person name="Susuki M."/>
            <person name="Suzuki K.-i.T."/>
            <person name="Hayashi T."/>
            <person name="Toyoda A."/>
            <person name="Oliveira C."/>
            <person name="Osipova E."/>
            <person name="Leigh N.D."/>
            <person name="Simon A."/>
            <person name="Yun M.H."/>
        </authorList>
    </citation>
    <scope>NUCLEOTIDE SEQUENCE</scope>
    <source>
        <strain evidence="2">20211129_DDA</strain>
        <tissue evidence="2">Liver</tissue>
    </source>
</reference>
<proteinExistence type="predicted"/>
<name>A0AAV7LMC6_PLEWA</name>
<dbReference type="AlphaFoldDB" id="A0AAV7LMC6"/>
<sequence>MHKMATSHMVKQQQQAGGMGNKEHMQAYGKGILAGCTKWPSVTWSNNNSEQRGRGTKNT</sequence>
<feature type="non-terminal residue" evidence="2">
    <location>
        <position position="59"/>
    </location>
</feature>
<dbReference type="Proteomes" id="UP001066276">
    <property type="component" value="Chromosome 11"/>
</dbReference>
<evidence type="ECO:0000313" key="2">
    <source>
        <dbReference type="EMBL" id="KAJ1092730.1"/>
    </source>
</evidence>
<accession>A0AAV7LMC6</accession>
<comment type="caution">
    <text evidence="2">The sequence shown here is derived from an EMBL/GenBank/DDBJ whole genome shotgun (WGS) entry which is preliminary data.</text>
</comment>
<feature type="region of interest" description="Disordered" evidence="1">
    <location>
        <begin position="1"/>
        <end position="21"/>
    </location>
</feature>